<accession>A0A679BBS2</accession>
<organism evidence="1">
    <name type="scientific">Oryza nivara</name>
    <name type="common">Indian wild rice</name>
    <name type="synonym">Oryza sativa f. spontanea</name>
    <dbReference type="NCBI Taxonomy" id="4536"/>
    <lineage>
        <taxon>Eukaryota</taxon>
        <taxon>Viridiplantae</taxon>
        <taxon>Streptophyta</taxon>
        <taxon>Embryophyta</taxon>
        <taxon>Tracheophyta</taxon>
        <taxon>Spermatophyta</taxon>
        <taxon>Magnoliopsida</taxon>
        <taxon>Liliopsida</taxon>
        <taxon>Poales</taxon>
        <taxon>Poaceae</taxon>
        <taxon>BOP clade</taxon>
        <taxon>Oryzoideae</taxon>
        <taxon>Oryzeae</taxon>
        <taxon>Oryzinae</taxon>
        <taxon>Oryza</taxon>
    </lineage>
</organism>
<dbReference type="EMBL" id="AP018868">
    <property type="protein sequence ID" value="BBF89661.1"/>
    <property type="molecule type" value="Genomic_DNA"/>
</dbReference>
<reference evidence="1" key="1">
    <citation type="submission" date="2018-08" db="EMBL/GenBank/DDBJ databases">
        <title>Oryza nivara genomic DNA, chromosome 11, BAC clone:BBa0083C03.</title>
        <authorList>
            <person name="Wu J."/>
            <person name="Kanamori H."/>
        </authorList>
    </citation>
    <scope>NUCLEOTIDE SEQUENCE</scope>
    <source>
        <strain evidence="1">W0106</strain>
    </source>
</reference>
<sequence>MVAGGGRSSPLAEQPKCSPFHLFGYQSVSTTTTPLRISCDWAFLLLLSRIVGKAEEPRIMRYARSLPRLFRVHGTRAEGVRANAADSTAVKDADPKIESDVAVLSTFSVQTFKQLVLHVADNWLPAEKLQA</sequence>
<name>A0A679BBS2_ORYNI</name>
<gene>
    <name evidence="1" type="primary">BBa0083C03.27</name>
</gene>
<proteinExistence type="predicted"/>
<evidence type="ECO:0000313" key="1">
    <source>
        <dbReference type="EMBL" id="BBF89661.1"/>
    </source>
</evidence>
<protein>
    <submittedName>
        <fullName evidence="1">Uncharacterized protein</fullName>
    </submittedName>
</protein>
<dbReference type="AlphaFoldDB" id="A0A679BBS2"/>